<dbReference type="InterPro" id="IPR032809">
    <property type="entry name" value="Put_HupE_UreJ"/>
</dbReference>
<reference evidence="3" key="1">
    <citation type="submission" date="2016-11" db="EMBL/GenBank/DDBJ databases">
        <authorList>
            <person name="Varghese N."/>
            <person name="Submissions S."/>
        </authorList>
    </citation>
    <scope>NUCLEOTIDE SEQUENCE [LARGE SCALE GENOMIC DNA]</scope>
    <source>
        <strain evidence="3">DSM 19978</strain>
    </source>
</reference>
<feature type="transmembrane region" description="Helical" evidence="1">
    <location>
        <begin position="142"/>
        <end position="161"/>
    </location>
</feature>
<organism evidence="2 3">
    <name type="scientific">Flavobacterium fluvii</name>
    <dbReference type="NCBI Taxonomy" id="468056"/>
    <lineage>
        <taxon>Bacteria</taxon>
        <taxon>Pseudomonadati</taxon>
        <taxon>Bacteroidota</taxon>
        <taxon>Flavobacteriia</taxon>
        <taxon>Flavobacteriales</taxon>
        <taxon>Flavobacteriaceae</taxon>
        <taxon>Flavobacterium</taxon>
    </lineage>
</organism>
<dbReference type="AlphaFoldDB" id="A0A1M5FPT7"/>
<feature type="transmembrane region" description="Helical" evidence="1">
    <location>
        <begin position="43"/>
        <end position="68"/>
    </location>
</feature>
<sequence>MSEFWIYFEKGLRHILDPYAYDHILFLIALAIPYAFKDWARLLLLVTIFTIGHSLALLLSIFGVIIIRGNLVDFLIPITILIVALFHLFTAGKSSKKESISVVFFVTLFFGIVHGLGFATYFKSMFVGSSQSKLLPLSEFALGIEAAQIVVVFVTLIVSYIVQTFFRFSKRDWTLVMSSFIIGVVLPMIIESKFWIR</sequence>
<gene>
    <name evidence="2" type="ORF">SAMN05443549_101882</name>
</gene>
<feature type="transmembrane region" description="Helical" evidence="1">
    <location>
        <begin position="102"/>
        <end position="122"/>
    </location>
</feature>
<keyword evidence="3" id="KW-1185">Reference proteome</keyword>
<feature type="transmembrane region" description="Helical" evidence="1">
    <location>
        <begin position="74"/>
        <end position="90"/>
    </location>
</feature>
<dbReference type="STRING" id="468056.SAMN05443549_101882"/>
<dbReference type="RefSeq" id="WP_073368172.1">
    <property type="nucleotide sequence ID" value="NZ_FQWB01000001.1"/>
</dbReference>
<keyword evidence="1" id="KW-0472">Membrane</keyword>
<accession>A0A1M5FPT7</accession>
<proteinExistence type="predicted"/>
<keyword evidence="1" id="KW-0812">Transmembrane</keyword>
<feature type="transmembrane region" description="Helical" evidence="1">
    <location>
        <begin position="20"/>
        <end position="36"/>
    </location>
</feature>
<evidence type="ECO:0000313" key="2">
    <source>
        <dbReference type="EMBL" id="SHF93439.1"/>
    </source>
</evidence>
<dbReference type="Pfam" id="PF13795">
    <property type="entry name" value="HupE_UreJ_2"/>
    <property type="match status" value="1"/>
</dbReference>
<name>A0A1M5FPT7_9FLAO</name>
<feature type="transmembrane region" description="Helical" evidence="1">
    <location>
        <begin position="173"/>
        <end position="190"/>
    </location>
</feature>
<protein>
    <submittedName>
        <fullName evidence="2">HupE / UreJ protein</fullName>
    </submittedName>
</protein>
<dbReference type="OrthoDB" id="9808870at2"/>
<evidence type="ECO:0000313" key="3">
    <source>
        <dbReference type="Proteomes" id="UP000184516"/>
    </source>
</evidence>
<evidence type="ECO:0000256" key="1">
    <source>
        <dbReference type="SAM" id="Phobius"/>
    </source>
</evidence>
<dbReference type="EMBL" id="FQWB01000001">
    <property type="protein sequence ID" value="SHF93439.1"/>
    <property type="molecule type" value="Genomic_DNA"/>
</dbReference>
<keyword evidence="1" id="KW-1133">Transmembrane helix</keyword>
<dbReference type="Proteomes" id="UP000184516">
    <property type="component" value="Unassembled WGS sequence"/>
</dbReference>